<proteinExistence type="predicted"/>
<dbReference type="Pfam" id="PF04860">
    <property type="entry name" value="Phage_portal"/>
    <property type="match status" value="1"/>
</dbReference>
<evidence type="ECO:0000313" key="3">
    <source>
        <dbReference type="Proteomes" id="UP000015531"/>
    </source>
</evidence>
<dbReference type="InterPro" id="IPR006944">
    <property type="entry name" value="Phage/GTA_portal"/>
</dbReference>
<dbReference type="RefSeq" id="WP_021226818.1">
    <property type="nucleotide sequence ID" value="NZ_ATDP01000097.1"/>
</dbReference>
<dbReference type="AlphaFoldDB" id="T0HM12"/>
<accession>T0HM12</accession>
<dbReference type="eggNOG" id="COG4695">
    <property type="taxonomic scope" value="Bacteria"/>
</dbReference>
<dbReference type="OrthoDB" id="7592047at2"/>
<feature type="region of interest" description="Disordered" evidence="1">
    <location>
        <begin position="410"/>
        <end position="441"/>
    </location>
</feature>
<sequence>MALSPDDYRRAAEGRRNSAPSTLRSHAAGPPVYAYSTHDIRDANDPVLSAFLQGGRESLSGLTISDRMAMRNSVFYRGTSLIAGSIGMLPLSMFRRKADGTTEKATDHPLYSVLKLDPLGNGSMTPSEFKSFMQLAALFDGNAFARVVRMGGDIQALVPFERKTVKKEFHRGQLRFKHTPKSGGTEYLSGADVFHFRAPVSLDGINGLGLLDVAADTIGLAAIAEKAMANLFRKGVMAGGAIQFPAGTELGDVAYARLKGSLAEQYSGADNAGDWMLLEDGAEAKPFSGSAKDSQLVELRKLEAEQGSRFTGVPRPLLMFDETAWGSGIEQLGLYFVVYCLLPWFVIWEEAIWRLLSRQEKRARGGDILYAKFNERALLRGSMKDQADFLARALGSGGGKPWMEANEAREALDMNPHPDGAGLAPRPGTSAAAIAEDQTDE</sequence>
<organism evidence="2 3">
    <name type="scientific">Sphingobium lactosutens DS20</name>
    <dbReference type="NCBI Taxonomy" id="1331060"/>
    <lineage>
        <taxon>Bacteria</taxon>
        <taxon>Pseudomonadati</taxon>
        <taxon>Pseudomonadota</taxon>
        <taxon>Alphaproteobacteria</taxon>
        <taxon>Sphingomonadales</taxon>
        <taxon>Sphingomonadaceae</taxon>
        <taxon>Sphingobium</taxon>
    </lineage>
</organism>
<protein>
    <submittedName>
        <fullName evidence="2">Portal protein</fullName>
    </submittedName>
</protein>
<keyword evidence="3" id="KW-1185">Reference proteome</keyword>
<feature type="compositionally biased region" description="Basic and acidic residues" evidence="1">
    <location>
        <begin position="1"/>
        <end position="16"/>
    </location>
</feature>
<dbReference type="NCBIfam" id="TIGR01537">
    <property type="entry name" value="portal_HK97"/>
    <property type="match status" value="1"/>
</dbReference>
<evidence type="ECO:0000256" key="1">
    <source>
        <dbReference type="SAM" id="MobiDB-lite"/>
    </source>
</evidence>
<gene>
    <name evidence="2" type="ORF">RLDS_16015</name>
</gene>
<feature type="region of interest" description="Disordered" evidence="1">
    <location>
        <begin position="1"/>
        <end position="29"/>
    </location>
</feature>
<name>T0HM12_9SPHN</name>
<dbReference type="EMBL" id="ATDP01000097">
    <property type="protein sequence ID" value="EQB13223.1"/>
    <property type="molecule type" value="Genomic_DNA"/>
</dbReference>
<dbReference type="PATRIC" id="fig|1331060.3.peg.3072"/>
<reference evidence="2 3" key="1">
    <citation type="journal article" date="2013" name="Genome Announc.">
        <title>Draft Genome Sequence of Sphingobium lactosutens Strain DS20T, Isolated from a Hexachlorocyclohexane Dumpsite.</title>
        <authorList>
            <person name="Kumar R."/>
            <person name="Dwivedi V."/>
            <person name="Negi V."/>
            <person name="Khurana J.P."/>
            <person name="Lal R."/>
        </authorList>
    </citation>
    <scope>NUCLEOTIDE SEQUENCE [LARGE SCALE GENOMIC DNA]</scope>
    <source>
        <strain evidence="2 3">DS20</strain>
    </source>
</reference>
<dbReference type="Proteomes" id="UP000015531">
    <property type="component" value="Unassembled WGS sequence"/>
</dbReference>
<evidence type="ECO:0000313" key="2">
    <source>
        <dbReference type="EMBL" id="EQB13223.1"/>
    </source>
</evidence>
<dbReference type="InterPro" id="IPR006427">
    <property type="entry name" value="Portal_HK97"/>
</dbReference>
<comment type="caution">
    <text evidence="2">The sequence shown here is derived from an EMBL/GenBank/DDBJ whole genome shotgun (WGS) entry which is preliminary data.</text>
</comment>